<evidence type="ECO:0000259" key="1">
    <source>
        <dbReference type="Pfam" id="PF03448"/>
    </source>
</evidence>
<dbReference type="Proteomes" id="UP001595912">
    <property type="component" value="Unassembled WGS sequence"/>
</dbReference>
<proteinExistence type="predicted"/>
<accession>A0ABV9WC35</accession>
<protein>
    <submittedName>
        <fullName evidence="2">Magnesium transporter MgtE N-terminal domain-containing protein</fullName>
    </submittedName>
</protein>
<dbReference type="RefSeq" id="WP_380125523.1">
    <property type="nucleotide sequence ID" value="NZ_JBHSIU010000068.1"/>
</dbReference>
<dbReference type="SUPFAM" id="SSF158791">
    <property type="entry name" value="MgtE N-terminal domain-like"/>
    <property type="match status" value="2"/>
</dbReference>
<dbReference type="InterPro" id="IPR006668">
    <property type="entry name" value="Mg_transptr_MgtE_intracell_dom"/>
</dbReference>
<sequence>MLERFDIRSLDAYAWVFDLVSADDEVREAAVRRHRTLLWRQDRSRPTGTLADPVAAFAAFADERAERTGDELRRLEPFALLCLQWQERFPADWRRVQPRWPRVSWPIYGFIRHGASPPVRAALEDLLLDAVHRPRRHRSDGRYHDLARHLDSPALRERLRAAAGAPDRAARLHAGYVLWCVEHPRESMTDRSWRRWRRTHGVPITHPRPGPELAALPAAEAAAELAGLGPRELAEVFEALEPAPAARIAAAMGDDPVVPAAIAAMALRPAAWMFNAMPQPLAARLLAAMPPDLAAVRFPRPKHDQVLLLMSAEDATARLSLMPPLQASYQLQYRPADVAARFLTAMDPDAAALALAALHRGWGPVRILDALPPDAAAGLLARMPPQDRDRVCWTAETERFEAAARAAVDAAGPPVT</sequence>
<name>A0ABV9WC35_9ACTN</name>
<gene>
    <name evidence="2" type="ORF">ACFPIJ_45365</name>
</gene>
<evidence type="ECO:0000313" key="2">
    <source>
        <dbReference type="EMBL" id="MFC5005049.1"/>
    </source>
</evidence>
<organism evidence="2 3">
    <name type="scientific">Dactylosporangium cerinum</name>
    <dbReference type="NCBI Taxonomy" id="1434730"/>
    <lineage>
        <taxon>Bacteria</taxon>
        <taxon>Bacillati</taxon>
        <taxon>Actinomycetota</taxon>
        <taxon>Actinomycetes</taxon>
        <taxon>Micromonosporales</taxon>
        <taxon>Micromonosporaceae</taxon>
        <taxon>Dactylosporangium</taxon>
    </lineage>
</organism>
<keyword evidence="3" id="KW-1185">Reference proteome</keyword>
<dbReference type="Pfam" id="PF03448">
    <property type="entry name" value="MgtE_N"/>
    <property type="match status" value="1"/>
</dbReference>
<reference evidence="3" key="1">
    <citation type="journal article" date="2019" name="Int. J. Syst. Evol. Microbiol.">
        <title>The Global Catalogue of Microorganisms (GCM) 10K type strain sequencing project: providing services to taxonomists for standard genome sequencing and annotation.</title>
        <authorList>
            <consortium name="The Broad Institute Genomics Platform"/>
            <consortium name="The Broad Institute Genome Sequencing Center for Infectious Disease"/>
            <person name="Wu L."/>
            <person name="Ma J."/>
        </authorList>
    </citation>
    <scope>NUCLEOTIDE SEQUENCE [LARGE SCALE GENOMIC DNA]</scope>
    <source>
        <strain evidence="3">CGMCC 4.7152</strain>
    </source>
</reference>
<dbReference type="EMBL" id="JBHSIU010000068">
    <property type="protein sequence ID" value="MFC5005049.1"/>
    <property type="molecule type" value="Genomic_DNA"/>
</dbReference>
<feature type="domain" description="Magnesium transporter MgtE intracellular" evidence="1">
    <location>
        <begin position="213"/>
        <end position="292"/>
    </location>
</feature>
<comment type="caution">
    <text evidence="2">The sequence shown here is derived from an EMBL/GenBank/DDBJ whole genome shotgun (WGS) entry which is preliminary data.</text>
</comment>
<evidence type="ECO:0000313" key="3">
    <source>
        <dbReference type="Proteomes" id="UP001595912"/>
    </source>
</evidence>